<dbReference type="EMBL" id="SNSA01000005">
    <property type="protein sequence ID" value="TEU26968.1"/>
    <property type="molecule type" value="Genomic_DNA"/>
</dbReference>
<dbReference type="Proteomes" id="UP000297445">
    <property type="component" value="Unassembled WGS sequence"/>
</dbReference>
<gene>
    <name evidence="7" type="ORF">E2R16_10820</name>
    <name evidence="6" type="ORF">IC796_13490</name>
</gene>
<feature type="DNA-binding region" description="H-T-H motif" evidence="4">
    <location>
        <begin position="33"/>
        <end position="52"/>
    </location>
</feature>
<evidence type="ECO:0000256" key="1">
    <source>
        <dbReference type="ARBA" id="ARBA00023015"/>
    </source>
</evidence>
<dbReference type="PANTHER" id="PTHR47506:SF1">
    <property type="entry name" value="HTH-TYPE TRANSCRIPTIONAL REGULATOR YJDC"/>
    <property type="match status" value="1"/>
</dbReference>
<sequence length="200" mass="23290">MASTRKTHQPLTREKILEASIHLFQRHGFSGLGMRQIADCLQIKAPSLYYHFESKDDLARYALQQYREQQFCRLLEIEKQDGLSEKLHAYSELFAEMLNDENRLCLYLIMVREASFQQEPCLNELRLFAKQNIDWLEDTLLKAKNKKELSQNIGSERNMAELLFSSLEGIMATSLVDESPCKSFRSRVKSLINICMVCNE</sequence>
<protein>
    <submittedName>
        <fullName evidence="7">TetR/AcrR family transcriptional regulator</fullName>
    </submittedName>
</protein>
<feature type="domain" description="HTH tetR-type" evidence="5">
    <location>
        <begin position="10"/>
        <end position="70"/>
    </location>
</feature>
<evidence type="ECO:0000313" key="8">
    <source>
        <dbReference type="Proteomes" id="UP000297445"/>
    </source>
</evidence>
<dbReference type="PROSITE" id="PS50977">
    <property type="entry name" value="HTH_TETR_2"/>
    <property type="match status" value="1"/>
</dbReference>
<evidence type="ECO:0000313" key="6">
    <source>
        <dbReference type="EMBL" id="QNX04369.1"/>
    </source>
</evidence>
<dbReference type="InterPro" id="IPR001647">
    <property type="entry name" value="HTH_TetR"/>
</dbReference>
<dbReference type="EMBL" id="CP061561">
    <property type="protein sequence ID" value="QNX04369.1"/>
    <property type="molecule type" value="Genomic_DNA"/>
</dbReference>
<reference evidence="7 8" key="1">
    <citation type="submission" date="2019-03" db="EMBL/GenBank/DDBJ databases">
        <title>Draft genome sequence of an environmental Acinetobacter seifertii from Brazil.</title>
        <authorList>
            <person name="Furlan J.P.R."/>
            <person name="Stehling E.G."/>
        </authorList>
    </citation>
    <scope>NUCLEOTIDE SEQUENCE [LARGE SCALE GENOMIC DNA]</scope>
    <source>
        <strain evidence="7 8">SAb133</strain>
    </source>
</reference>
<dbReference type="AlphaFoldDB" id="A0A5E9PGG9"/>
<dbReference type="GO" id="GO:0003677">
    <property type="term" value="F:DNA binding"/>
    <property type="evidence" value="ECO:0007669"/>
    <property type="project" value="UniProtKB-UniRule"/>
</dbReference>
<dbReference type="SUPFAM" id="SSF46689">
    <property type="entry name" value="Homeodomain-like"/>
    <property type="match status" value="1"/>
</dbReference>
<keyword evidence="3" id="KW-0804">Transcription</keyword>
<evidence type="ECO:0000259" key="5">
    <source>
        <dbReference type="PROSITE" id="PS50977"/>
    </source>
</evidence>
<evidence type="ECO:0000256" key="3">
    <source>
        <dbReference type="ARBA" id="ARBA00023163"/>
    </source>
</evidence>
<accession>A0A5E9PGG9</accession>
<reference evidence="9" key="2">
    <citation type="submission" date="2020-09" db="EMBL/GenBank/DDBJ databases">
        <title>Clinical and molecular characterization of Acinetobacter seifertii in Taiwan.</title>
        <authorList>
            <person name="Li L.-H."/>
            <person name="Yang Y.-S."/>
            <person name="Sun J.-R."/>
            <person name="Huang T.-W."/>
            <person name="Huang W.-C."/>
            <person name="Wang Y.-C."/>
            <person name="Kuo T.-H."/>
            <person name="Kuo S.-C."/>
            <person name="Chen T.-L."/>
        </authorList>
    </citation>
    <scope>NUCLEOTIDE SEQUENCE [LARGE SCALE GENOMIC DNA]</scope>
    <source>
        <strain evidence="9">AS73</strain>
    </source>
</reference>
<dbReference type="Gene3D" id="1.10.357.10">
    <property type="entry name" value="Tetracycline Repressor, domain 2"/>
    <property type="match status" value="1"/>
</dbReference>
<keyword evidence="1" id="KW-0805">Transcription regulation</keyword>
<dbReference type="PRINTS" id="PR00455">
    <property type="entry name" value="HTHTETR"/>
</dbReference>
<name>A0A5E9PGG9_9GAMM</name>
<dbReference type="RefSeq" id="WP_134262778.1">
    <property type="nucleotide sequence ID" value="NZ_BKEE01000004.1"/>
</dbReference>
<organism evidence="7 8">
    <name type="scientific">Acinetobacter seifertii</name>
    <dbReference type="NCBI Taxonomy" id="1530123"/>
    <lineage>
        <taxon>Bacteria</taxon>
        <taxon>Pseudomonadati</taxon>
        <taxon>Pseudomonadota</taxon>
        <taxon>Gammaproteobacteria</taxon>
        <taxon>Moraxellales</taxon>
        <taxon>Moraxellaceae</taxon>
        <taxon>Acinetobacter</taxon>
        <taxon>Acinetobacter calcoaceticus/baumannii complex</taxon>
    </lineage>
</organism>
<dbReference type="PANTHER" id="PTHR47506">
    <property type="entry name" value="TRANSCRIPTIONAL REGULATORY PROTEIN"/>
    <property type="match status" value="1"/>
</dbReference>
<dbReference type="Proteomes" id="UP000516862">
    <property type="component" value="Chromosome"/>
</dbReference>
<dbReference type="SUPFAM" id="SSF48498">
    <property type="entry name" value="Tetracyclin repressor-like, C-terminal domain"/>
    <property type="match status" value="1"/>
</dbReference>
<dbReference type="Pfam" id="PF00440">
    <property type="entry name" value="TetR_N"/>
    <property type="match status" value="1"/>
</dbReference>
<evidence type="ECO:0000313" key="7">
    <source>
        <dbReference type="EMBL" id="TEU26968.1"/>
    </source>
</evidence>
<reference evidence="6" key="4">
    <citation type="submission" date="2021-03" db="EMBL/GenBank/DDBJ databases">
        <title>Clinical and molecular characterization of Acinetobacter seifertii in Taiwan.</title>
        <authorList>
            <person name="Li L.-H."/>
            <person name="Yang Y.-S."/>
            <person name="Sun J.-R."/>
            <person name="Huang T.-W."/>
            <person name="Huang W.-C."/>
            <person name="Wang Y.-C."/>
            <person name="Kuo T.-H."/>
            <person name="Kuo S.-C."/>
            <person name="Chen T.-L."/>
        </authorList>
    </citation>
    <scope>NUCLEOTIDE SEQUENCE</scope>
    <source>
        <strain evidence="6">AS73</strain>
    </source>
</reference>
<dbReference type="InterPro" id="IPR036271">
    <property type="entry name" value="Tet_transcr_reg_TetR-rel_C_sf"/>
</dbReference>
<reference evidence="6 9" key="3">
    <citation type="submission" date="2020-09" db="EMBL/GenBank/DDBJ databases">
        <authorList>
            <person name="Chen F.-J."/>
            <person name="Lee Y.-T."/>
        </authorList>
    </citation>
    <scope>NUCLEOTIDE SEQUENCE [LARGE SCALE GENOMIC DNA]</scope>
    <source>
        <strain evidence="6 9">AS73</strain>
    </source>
</reference>
<evidence type="ECO:0000256" key="2">
    <source>
        <dbReference type="ARBA" id="ARBA00023125"/>
    </source>
</evidence>
<dbReference type="InterPro" id="IPR009057">
    <property type="entry name" value="Homeodomain-like_sf"/>
</dbReference>
<evidence type="ECO:0000313" key="9">
    <source>
        <dbReference type="Proteomes" id="UP000516862"/>
    </source>
</evidence>
<proteinExistence type="predicted"/>
<keyword evidence="2 4" id="KW-0238">DNA-binding</keyword>
<evidence type="ECO:0000256" key="4">
    <source>
        <dbReference type="PROSITE-ProRule" id="PRU00335"/>
    </source>
</evidence>